<feature type="compositionally biased region" description="Basic and acidic residues" evidence="1">
    <location>
        <begin position="1"/>
        <end position="10"/>
    </location>
</feature>
<dbReference type="AlphaFoldDB" id="A0A0L0W0Q6"/>
<dbReference type="EMBL" id="AJIL01000010">
    <property type="protein sequence ID" value="KNF04865.1"/>
    <property type="molecule type" value="Genomic_DNA"/>
</dbReference>
<feature type="compositionally biased region" description="Polar residues" evidence="1">
    <location>
        <begin position="15"/>
        <end position="49"/>
    </location>
</feature>
<feature type="region of interest" description="Disordered" evidence="1">
    <location>
        <begin position="1"/>
        <end position="67"/>
    </location>
</feature>
<dbReference type="Proteomes" id="UP000054564">
    <property type="component" value="Unassembled WGS sequence"/>
</dbReference>
<name>A0A0L0W0Q6_9BASI</name>
<reference evidence="3" key="1">
    <citation type="submission" date="2014-03" db="EMBL/GenBank/DDBJ databases">
        <title>The Genome Sequence of Puccinia striiformis f. sp. tritici PST-78.</title>
        <authorList>
            <consortium name="The Broad Institute Genome Sequencing Platform"/>
            <person name="Cuomo C."/>
            <person name="Hulbert S."/>
            <person name="Chen X."/>
            <person name="Walker B."/>
            <person name="Young S.K."/>
            <person name="Zeng Q."/>
            <person name="Gargeya S."/>
            <person name="Fitzgerald M."/>
            <person name="Haas B."/>
            <person name="Abouelleil A."/>
            <person name="Alvarado L."/>
            <person name="Arachchi H.M."/>
            <person name="Berlin A.M."/>
            <person name="Chapman S.B."/>
            <person name="Goldberg J."/>
            <person name="Griggs A."/>
            <person name="Gujja S."/>
            <person name="Hansen M."/>
            <person name="Howarth C."/>
            <person name="Imamovic A."/>
            <person name="Larimer J."/>
            <person name="McCowan C."/>
            <person name="Montmayeur A."/>
            <person name="Murphy C."/>
            <person name="Neiman D."/>
            <person name="Pearson M."/>
            <person name="Priest M."/>
            <person name="Roberts A."/>
            <person name="Saif S."/>
            <person name="Shea T."/>
            <person name="Sisk P."/>
            <person name="Sykes S."/>
            <person name="Wortman J."/>
            <person name="Nusbaum C."/>
            <person name="Birren B."/>
        </authorList>
    </citation>
    <scope>NUCLEOTIDE SEQUENCE [LARGE SCALE GENOMIC DNA]</scope>
    <source>
        <strain evidence="3">race PST-78</strain>
    </source>
</reference>
<organism evidence="2 3">
    <name type="scientific">Puccinia striiformis f. sp. tritici PST-78</name>
    <dbReference type="NCBI Taxonomy" id="1165861"/>
    <lineage>
        <taxon>Eukaryota</taxon>
        <taxon>Fungi</taxon>
        <taxon>Dikarya</taxon>
        <taxon>Basidiomycota</taxon>
        <taxon>Pucciniomycotina</taxon>
        <taxon>Pucciniomycetes</taxon>
        <taxon>Pucciniales</taxon>
        <taxon>Pucciniaceae</taxon>
        <taxon>Puccinia</taxon>
    </lineage>
</organism>
<keyword evidence="3" id="KW-1185">Reference proteome</keyword>
<accession>A0A0L0W0Q6</accession>
<evidence type="ECO:0000313" key="2">
    <source>
        <dbReference type="EMBL" id="KNF04865.1"/>
    </source>
</evidence>
<gene>
    <name evidence="2" type="ORF">PSTG_01919</name>
</gene>
<feature type="compositionally biased region" description="Low complexity" evidence="1">
    <location>
        <begin position="50"/>
        <end position="60"/>
    </location>
</feature>
<comment type="caution">
    <text evidence="2">The sequence shown here is derived from an EMBL/GenBank/DDBJ whole genome shotgun (WGS) entry which is preliminary data.</text>
</comment>
<sequence length="67" mass="7421">MRVTAKDVTGKEVLSSISTTDCPLSEDVQTNKSLLNQISSTENPITSEHSSQQQQGKGSKYFIKKYK</sequence>
<evidence type="ECO:0000313" key="3">
    <source>
        <dbReference type="Proteomes" id="UP000054564"/>
    </source>
</evidence>
<evidence type="ECO:0000256" key="1">
    <source>
        <dbReference type="SAM" id="MobiDB-lite"/>
    </source>
</evidence>
<proteinExistence type="predicted"/>
<protein>
    <submittedName>
        <fullName evidence="2">Uncharacterized protein</fullName>
    </submittedName>
</protein>